<dbReference type="CDD" id="cd01127">
    <property type="entry name" value="TrwB_TraG_TraD_VirD4"/>
    <property type="match status" value="1"/>
</dbReference>
<keyword evidence="3" id="KW-1003">Cell membrane</keyword>
<evidence type="ECO:0000256" key="13">
    <source>
        <dbReference type="ARBA" id="ARBA00024986"/>
    </source>
</evidence>
<keyword evidence="12" id="KW-0131">Cell cycle</keyword>
<dbReference type="InterPro" id="IPR041027">
    <property type="entry name" value="FtsK_alpha"/>
</dbReference>
<feature type="region of interest" description="Disordered" evidence="15">
    <location>
        <begin position="323"/>
        <end position="479"/>
    </location>
</feature>
<dbReference type="InterPro" id="IPR027417">
    <property type="entry name" value="P-loop_NTPase"/>
</dbReference>
<reference evidence="18 19" key="1">
    <citation type="submission" date="2024-01" db="EMBL/GenBank/DDBJ databases">
        <title>Description of two novel Corynebacterium species isolated from human nasal passages and skin.</title>
        <authorList>
            <person name="Popowitch E."/>
            <person name="Tran T.H."/>
            <person name="Escapa I.F."/>
            <person name="Bhatt E."/>
            <person name="Sozat A.K."/>
            <person name="Roberts A.Q."/>
            <person name="Segre J.A."/>
            <person name="Kong H."/>
            <person name="Conlan S."/>
            <person name="Lemon K.P."/>
            <person name="Kelly M.S."/>
        </authorList>
    </citation>
    <scope>NUCLEOTIDE SEQUENCE [LARGE SCALE GENOMIC DNA]</scope>
    <source>
        <strain evidence="18 19">KPL2619</strain>
    </source>
</reference>
<keyword evidence="19" id="KW-1185">Reference proteome</keyword>
<comment type="function">
    <text evidence="13">Essential cell division protein that coordinates cell division and chromosome segregation. The N-terminus is involved in assembly of the cell-division machinery. The C-terminus functions as a DNA motor that moves dsDNA in an ATP-dependent manner towards the dif recombination site, which is located within the replication terminus region. Required for activation of the Xer recombinase, allowing activation of chromosome unlinking by recombination.</text>
</comment>
<name>A0ABU8XZ53_9CORY</name>
<keyword evidence="5 16" id="KW-0812">Transmembrane</keyword>
<evidence type="ECO:0000256" key="2">
    <source>
        <dbReference type="ARBA" id="ARBA00006474"/>
    </source>
</evidence>
<feature type="region of interest" description="Disordered" evidence="15">
    <location>
        <begin position="1"/>
        <end position="52"/>
    </location>
</feature>
<feature type="compositionally biased region" description="Basic and acidic residues" evidence="15">
    <location>
        <begin position="392"/>
        <end position="407"/>
    </location>
</feature>
<proteinExistence type="inferred from homology"/>
<evidence type="ECO:0000256" key="3">
    <source>
        <dbReference type="ARBA" id="ARBA00022475"/>
    </source>
</evidence>
<dbReference type="InterPro" id="IPR018541">
    <property type="entry name" value="Ftsk_gamma"/>
</dbReference>
<keyword evidence="10" id="KW-0238">DNA-binding</keyword>
<comment type="similarity">
    <text evidence="2">Belongs to the FtsK/SpoIIIE/SftA family.</text>
</comment>
<comment type="subcellular location">
    <subcellularLocation>
        <location evidence="1">Cell membrane</location>
        <topology evidence="1">Multi-pass membrane protein</topology>
    </subcellularLocation>
</comment>
<evidence type="ECO:0000259" key="17">
    <source>
        <dbReference type="PROSITE" id="PS50901"/>
    </source>
</evidence>
<evidence type="ECO:0000256" key="16">
    <source>
        <dbReference type="SAM" id="Phobius"/>
    </source>
</evidence>
<feature type="region of interest" description="Disordered" evidence="15">
    <location>
        <begin position="546"/>
        <end position="581"/>
    </location>
</feature>
<dbReference type="Gene3D" id="3.30.980.40">
    <property type="match status" value="1"/>
</dbReference>
<evidence type="ECO:0000256" key="6">
    <source>
        <dbReference type="ARBA" id="ARBA00022741"/>
    </source>
</evidence>
<dbReference type="EMBL" id="JBBMGJ010000001">
    <property type="protein sequence ID" value="MEK0144502.1"/>
    <property type="molecule type" value="Genomic_DNA"/>
</dbReference>
<dbReference type="SMART" id="SM00843">
    <property type="entry name" value="Ftsk_gamma"/>
    <property type="match status" value="1"/>
</dbReference>
<evidence type="ECO:0000256" key="12">
    <source>
        <dbReference type="ARBA" id="ARBA00023306"/>
    </source>
</evidence>
<evidence type="ECO:0000256" key="4">
    <source>
        <dbReference type="ARBA" id="ARBA00022618"/>
    </source>
</evidence>
<dbReference type="Pfam" id="PF09397">
    <property type="entry name" value="FtsK_gamma"/>
    <property type="match status" value="1"/>
</dbReference>
<feature type="transmembrane region" description="Helical" evidence="16">
    <location>
        <begin position="270"/>
        <end position="291"/>
    </location>
</feature>
<keyword evidence="11 16" id="KW-0472">Membrane</keyword>
<dbReference type="Gene3D" id="3.40.50.300">
    <property type="entry name" value="P-loop containing nucleotide triphosphate hydrolases"/>
    <property type="match status" value="1"/>
</dbReference>
<protein>
    <submittedName>
        <fullName evidence="18">DNA translocase FtsK 4TM domain-containing protein</fullName>
    </submittedName>
</protein>
<dbReference type="InterPro" id="IPR036390">
    <property type="entry name" value="WH_DNA-bd_sf"/>
</dbReference>
<feature type="compositionally biased region" description="Basic residues" evidence="15">
    <location>
        <begin position="10"/>
        <end position="22"/>
    </location>
</feature>
<feature type="transmembrane region" description="Helical" evidence="16">
    <location>
        <begin position="220"/>
        <end position="240"/>
    </location>
</feature>
<dbReference type="InterPro" id="IPR002543">
    <property type="entry name" value="FtsK_dom"/>
</dbReference>
<feature type="transmembrane region" description="Helical" evidence="16">
    <location>
        <begin position="183"/>
        <end position="208"/>
    </location>
</feature>
<feature type="compositionally biased region" description="Polar residues" evidence="15">
    <location>
        <begin position="1120"/>
        <end position="1133"/>
    </location>
</feature>
<dbReference type="PROSITE" id="PS50901">
    <property type="entry name" value="FTSK"/>
    <property type="match status" value="1"/>
</dbReference>
<dbReference type="PANTHER" id="PTHR22683:SF41">
    <property type="entry name" value="DNA TRANSLOCASE FTSK"/>
    <property type="match status" value="1"/>
</dbReference>
<feature type="compositionally biased region" description="Low complexity" evidence="15">
    <location>
        <begin position="462"/>
        <end position="479"/>
    </location>
</feature>
<dbReference type="Pfam" id="PF13491">
    <property type="entry name" value="FtsK_4TM"/>
    <property type="match status" value="1"/>
</dbReference>
<feature type="domain" description="FtsK" evidence="17">
    <location>
        <begin position="711"/>
        <end position="924"/>
    </location>
</feature>
<evidence type="ECO:0000256" key="9">
    <source>
        <dbReference type="ARBA" id="ARBA00022989"/>
    </source>
</evidence>
<sequence length="1133" mass="118382">MSVKNASSRGTRRKSNRSRPSGRSRSGAGMPETLAMTSSHQRAAATSQERTGSAFRAVGKGLGVAFGATARGMGNMARGISHGMAGLKPSEDAYDTKEYETTREPEEISARGEKKKQSKVTRARDVEAEEDFSAMEVGESEARGIQVKNPDAVALVLIGIAIVLAATVWFGVAGQVGAWVGNIVRYVIGAGAWVLPVALVALAIALMMDISGPAGHFKPRIVGGVSIIVLAMLSLIHIFAGTPELGFTPDSAGGAGGVIGYGIGGLLETAFTSFVAVPLLFLVIIYGALLVTGITIREAYELVADAIGAAFSRFGGAEDDSYDDEGDDLYGHVTGDIDDIAEGRERSERPARPATKRRSSERGGSLRAFRRSSEDPAPHGSSYPVDSPAAAEEEHATRTFSAPKRDGFQTVSNPADKPAEREMGDTDESPVVEDTAVSSPAQPESADPEPTRVLGTARQRPASNSSRSAAAAGSAAGSAVGSATGAAAGAAGAAGAASGAAKTAAAGAAGAAGAAAAGAAAGAAGAAAEGGADAVSSAHEKARQLFRERSGRDATTGAQVDNAEPATETAGGTSSTAAPAPAAQFGNENYAVPSTDLLTPGTPAKERTEINDRIIEAITDVFEEFKVDAQVTGFSRGPTVTRYEIELGPGVKVSKITNLQSNLAYAVATDNLRLLTPIPGKSAVGIEVPNPDREMVHLREVLDAPAMTSSPDPMLIGLGKDIEGEYTSFSVQKMPHLLVAGATGSGKSAFVNSMLVSLLTRATPEQVRLILVDPKMVELTPYEGIPHLITPIITQPKKAAAALQWLVEEMEQRYMDMKAARVRKIEDYNRKVVSGEYQAPAGSEREVRPYPYIVCVVDELADLMMTAPKEIEDSIVRITQKARAAGIHLVLATQRPSVDVVTGLIKTNVPSRLAFATSSLTDSRVILDQGGAEKLIGMGDGLFIPQGKRPVRMQGAFVSDDEVMAVVDAAKSQAAPNYTEGVTEEKQSEAKQEIDEEIGKDMDDLLEAVELVVTAQLGSTSMLQRKLRIGFAKAGRLMDLMESRGVVGPSEGSKAREVLVKPEELDTIIWMIKGADPAEAPKEIQEEMQQQEQNEAAASSDADAPAPSDSSPEGDAGDTRTVQATYNPSAGAF</sequence>
<evidence type="ECO:0000256" key="14">
    <source>
        <dbReference type="PROSITE-ProRule" id="PRU00289"/>
    </source>
</evidence>
<keyword evidence="8 14" id="KW-0067">ATP-binding</keyword>
<dbReference type="InterPro" id="IPR025199">
    <property type="entry name" value="FtsK_4TM"/>
</dbReference>
<evidence type="ECO:0000256" key="15">
    <source>
        <dbReference type="SAM" id="MobiDB-lite"/>
    </source>
</evidence>
<keyword evidence="7" id="KW-0159">Chromosome partition</keyword>
<dbReference type="Proteomes" id="UP001371299">
    <property type="component" value="Unassembled WGS sequence"/>
</dbReference>
<evidence type="ECO:0000313" key="18">
    <source>
        <dbReference type="EMBL" id="MEK0144502.1"/>
    </source>
</evidence>
<keyword evidence="6 14" id="KW-0547">Nucleotide-binding</keyword>
<dbReference type="InterPro" id="IPR036388">
    <property type="entry name" value="WH-like_DNA-bd_sf"/>
</dbReference>
<evidence type="ECO:0000256" key="11">
    <source>
        <dbReference type="ARBA" id="ARBA00023136"/>
    </source>
</evidence>
<dbReference type="Pfam" id="PF01580">
    <property type="entry name" value="FtsK_SpoIIIE"/>
    <property type="match status" value="1"/>
</dbReference>
<keyword evidence="9 16" id="KW-1133">Transmembrane helix</keyword>
<feature type="transmembrane region" description="Helical" evidence="16">
    <location>
        <begin position="152"/>
        <end position="171"/>
    </location>
</feature>
<evidence type="ECO:0000256" key="10">
    <source>
        <dbReference type="ARBA" id="ARBA00023125"/>
    </source>
</evidence>
<evidence type="ECO:0000313" key="19">
    <source>
        <dbReference type="Proteomes" id="UP001371299"/>
    </source>
</evidence>
<evidence type="ECO:0000256" key="7">
    <source>
        <dbReference type="ARBA" id="ARBA00022829"/>
    </source>
</evidence>
<evidence type="ECO:0000256" key="5">
    <source>
        <dbReference type="ARBA" id="ARBA00022692"/>
    </source>
</evidence>
<comment type="caution">
    <text evidence="18">The sequence shown here is derived from an EMBL/GenBank/DDBJ whole genome shotgun (WGS) entry which is preliminary data.</text>
</comment>
<organism evidence="18 19">
    <name type="scientific">Corynebacterium yonathiae</name>
    <dbReference type="NCBI Taxonomy" id="2913504"/>
    <lineage>
        <taxon>Bacteria</taxon>
        <taxon>Bacillati</taxon>
        <taxon>Actinomycetota</taxon>
        <taxon>Actinomycetes</taxon>
        <taxon>Mycobacteriales</taxon>
        <taxon>Corynebacteriaceae</taxon>
        <taxon>Corynebacterium</taxon>
    </lineage>
</organism>
<feature type="region of interest" description="Disordered" evidence="15">
    <location>
        <begin position="1079"/>
        <end position="1133"/>
    </location>
</feature>
<evidence type="ECO:0000256" key="8">
    <source>
        <dbReference type="ARBA" id="ARBA00022840"/>
    </source>
</evidence>
<feature type="compositionally biased region" description="Basic and acidic residues" evidence="15">
    <location>
        <begin position="341"/>
        <end position="351"/>
    </location>
</feature>
<feature type="compositionally biased region" description="Low complexity" evidence="15">
    <location>
        <begin position="565"/>
        <end position="581"/>
    </location>
</feature>
<dbReference type="Gene3D" id="1.10.10.10">
    <property type="entry name" value="Winged helix-like DNA-binding domain superfamily/Winged helix DNA-binding domain"/>
    <property type="match status" value="1"/>
</dbReference>
<feature type="binding site" evidence="14">
    <location>
        <begin position="741"/>
        <end position="748"/>
    </location>
    <ligand>
        <name>ATP</name>
        <dbReference type="ChEBI" id="CHEBI:30616"/>
    </ligand>
</feature>
<dbReference type="PANTHER" id="PTHR22683">
    <property type="entry name" value="SPORULATION PROTEIN RELATED"/>
    <property type="match status" value="1"/>
</dbReference>
<dbReference type="SUPFAM" id="SSF52540">
    <property type="entry name" value="P-loop containing nucleoside triphosphate hydrolases"/>
    <property type="match status" value="1"/>
</dbReference>
<dbReference type="Pfam" id="PF17854">
    <property type="entry name" value="FtsK_alpha"/>
    <property type="match status" value="1"/>
</dbReference>
<feature type="compositionally biased region" description="Polar residues" evidence="15">
    <location>
        <begin position="35"/>
        <end position="51"/>
    </location>
</feature>
<gene>
    <name evidence="18" type="ORF">WMQ01_00205</name>
</gene>
<keyword evidence="4" id="KW-0132">Cell division</keyword>
<accession>A0ABU8XZ53</accession>
<feature type="compositionally biased region" description="Basic and acidic residues" evidence="15">
    <location>
        <begin position="99"/>
        <end position="112"/>
    </location>
</feature>
<feature type="compositionally biased region" description="Low complexity" evidence="15">
    <location>
        <begin position="1087"/>
        <end position="1111"/>
    </location>
</feature>
<dbReference type="InterPro" id="IPR050206">
    <property type="entry name" value="FtsK/SpoIIIE/SftA"/>
</dbReference>
<evidence type="ECO:0000256" key="1">
    <source>
        <dbReference type="ARBA" id="ARBA00004651"/>
    </source>
</evidence>
<feature type="region of interest" description="Disordered" evidence="15">
    <location>
        <begin position="99"/>
        <end position="122"/>
    </location>
</feature>
<dbReference type="SUPFAM" id="SSF46785">
    <property type="entry name" value="Winged helix' DNA-binding domain"/>
    <property type="match status" value="1"/>
</dbReference>